<dbReference type="AlphaFoldDB" id="A2DHS1"/>
<dbReference type="Pfam" id="PF07718">
    <property type="entry name" value="Coatamer_beta_C"/>
    <property type="match status" value="1"/>
</dbReference>
<reference evidence="14" key="1">
    <citation type="submission" date="2006-10" db="EMBL/GenBank/DDBJ databases">
        <authorList>
            <person name="Amadeo P."/>
            <person name="Zhao Q."/>
            <person name="Wortman J."/>
            <person name="Fraser-Liggett C."/>
            <person name="Carlton J."/>
        </authorList>
    </citation>
    <scope>NUCLEOTIDE SEQUENCE</scope>
    <source>
        <strain evidence="14">G3</strain>
    </source>
</reference>
<dbReference type="Proteomes" id="UP000001542">
    <property type="component" value="Unassembled WGS sequence"/>
</dbReference>
<dbReference type="VEuPathDB" id="TrichDB:TVAGG3_0303350"/>
<dbReference type="InterPro" id="IPR016024">
    <property type="entry name" value="ARM-type_fold"/>
</dbReference>
<keyword evidence="5 10" id="KW-0931">ER-Golgi transport</keyword>
<dbReference type="PANTHER" id="PTHR10635:SF0">
    <property type="entry name" value="COATOMER SUBUNIT BETA"/>
    <property type="match status" value="1"/>
</dbReference>
<dbReference type="VEuPathDB" id="TrichDB:TVAG_366270"/>
<evidence type="ECO:0000256" key="2">
    <source>
        <dbReference type="ARBA" id="ARBA00022448"/>
    </source>
</evidence>
<evidence type="ECO:0000313" key="15">
    <source>
        <dbReference type="Proteomes" id="UP000001542"/>
    </source>
</evidence>
<dbReference type="InterPro" id="IPR029446">
    <property type="entry name" value="COPB1_appendage_platform_dom"/>
</dbReference>
<comment type="subunit">
    <text evidence="10">Oligomeric complex that consists of at least the alpha, beta, beta', gamma, delta, epsilon and zeta subunits.</text>
</comment>
<dbReference type="KEGG" id="tva:5465653"/>
<proteinExistence type="predicted"/>
<feature type="domain" description="Coatomer beta subunit C-terminal" evidence="12">
    <location>
        <begin position="631"/>
        <end position="764"/>
    </location>
</feature>
<evidence type="ECO:0000256" key="10">
    <source>
        <dbReference type="PIRNR" id="PIRNR005727"/>
    </source>
</evidence>
<dbReference type="SUPFAM" id="SSF48371">
    <property type="entry name" value="ARM repeat"/>
    <property type="match status" value="1"/>
</dbReference>
<dbReference type="Gene3D" id="1.25.10.10">
    <property type="entry name" value="Leucine-rich Repeat Variant"/>
    <property type="match status" value="1"/>
</dbReference>
<keyword evidence="15" id="KW-1185">Reference proteome</keyword>
<keyword evidence="2 10" id="KW-0813">Transport</keyword>
<evidence type="ECO:0000256" key="8">
    <source>
        <dbReference type="ARBA" id="ARBA00023136"/>
    </source>
</evidence>
<dbReference type="GO" id="GO:0005198">
    <property type="term" value="F:structural molecule activity"/>
    <property type="evidence" value="ECO:0007669"/>
    <property type="project" value="InterPro"/>
</dbReference>
<dbReference type="EMBL" id="DS113201">
    <property type="protein sequence ID" value="EAY20119.1"/>
    <property type="molecule type" value="Genomic_DNA"/>
</dbReference>
<dbReference type="OMA" id="KDVMVDM"/>
<feature type="domain" description="Clathrin/coatomer adaptor adaptin-like N-terminal" evidence="11">
    <location>
        <begin position="32"/>
        <end position="459"/>
    </location>
</feature>
<dbReference type="PANTHER" id="PTHR10635">
    <property type="entry name" value="COATOMER SUBUNIT BETA"/>
    <property type="match status" value="1"/>
</dbReference>
<dbReference type="GO" id="GO:0006888">
    <property type="term" value="P:endoplasmic reticulum to Golgi vesicle-mediated transport"/>
    <property type="evidence" value="ECO:0000318"/>
    <property type="project" value="GO_Central"/>
</dbReference>
<evidence type="ECO:0000256" key="3">
    <source>
        <dbReference type="ARBA" id="ARBA00022490"/>
    </source>
</evidence>
<evidence type="ECO:0000256" key="1">
    <source>
        <dbReference type="ARBA" id="ARBA00004255"/>
    </source>
</evidence>
<protein>
    <recommendedName>
        <fullName evidence="10">Coatomer subunit beta</fullName>
    </recommendedName>
    <alternativeName>
        <fullName evidence="10">Beta-coat protein</fullName>
    </alternativeName>
</protein>
<dbReference type="GO" id="GO:0030126">
    <property type="term" value="C:COPI vesicle coat"/>
    <property type="evidence" value="ECO:0000318"/>
    <property type="project" value="GO_Central"/>
</dbReference>
<evidence type="ECO:0000256" key="4">
    <source>
        <dbReference type="ARBA" id="ARBA00022737"/>
    </source>
</evidence>
<dbReference type="InParanoid" id="A2DHS1"/>
<dbReference type="eggNOG" id="KOG1058">
    <property type="taxonomic scope" value="Eukaryota"/>
</dbReference>
<evidence type="ECO:0000256" key="6">
    <source>
        <dbReference type="ARBA" id="ARBA00022927"/>
    </source>
</evidence>
<reference evidence="14" key="2">
    <citation type="journal article" date="2007" name="Science">
        <title>Draft genome sequence of the sexually transmitted pathogen Trichomonas vaginalis.</title>
        <authorList>
            <person name="Carlton J.M."/>
            <person name="Hirt R.P."/>
            <person name="Silva J.C."/>
            <person name="Delcher A.L."/>
            <person name="Schatz M."/>
            <person name="Zhao Q."/>
            <person name="Wortman J.R."/>
            <person name="Bidwell S.L."/>
            <person name="Alsmark U.C.M."/>
            <person name="Besteiro S."/>
            <person name="Sicheritz-Ponten T."/>
            <person name="Noel C.J."/>
            <person name="Dacks J.B."/>
            <person name="Foster P.G."/>
            <person name="Simillion C."/>
            <person name="Van de Peer Y."/>
            <person name="Miranda-Saavedra D."/>
            <person name="Barton G.J."/>
            <person name="Westrop G.D."/>
            <person name="Mueller S."/>
            <person name="Dessi D."/>
            <person name="Fiori P.L."/>
            <person name="Ren Q."/>
            <person name="Paulsen I."/>
            <person name="Zhang H."/>
            <person name="Bastida-Corcuera F.D."/>
            <person name="Simoes-Barbosa A."/>
            <person name="Brown M.T."/>
            <person name="Hayes R.D."/>
            <person name="Mukherjee M."/>
            <person name="Okumura C.Y."/>
            <person name="Schneider R."/>
            <person name="Smith A.J."/>
            <person name="Vanacova S."/>
            <person name="Villalvazo M."/>
            <person name="Haas B.J."/>
            <person name="Pertea M."/>
            <person name="Feldblyum T.V."/>
            <person name="Utterback T.R."/>
            <person name="Shu C.L."/>
            <person name="Osoegawa K."/>
            <person name="de Jong P.J."/>
            <person name="Hrdy I."/>
            <person name="Horvathova L."/>
            <person name="Zubacova Z."/>
            <person name="Dolezal P."/>
            <person name="Malik S.B."/>
            <person name="Logsdon J.M. Jr."/>
            <person name="Henze K."/>
            <person name="Gupta A."/>
            <person name="Wang C.C."/>
            <person name="Dunne R.L."/>
            <person name="Upcroft J.A."/>
            <person name="Upcroft P."/>
            <person name="White O."/>
            <person name="Salzberg S.L."/>
            <person name="Tang P."/>
            <person name="Chiu C.-H."/>
            <person name="Lee Y.-S."/>
            <person name="Embley T.M."/>
            <person name="Coombs G.H."/>
            <person name="Mottram J.C."/>
            <person name="Tachezy J."/>
            <person name="Fraser-Liggett C.M."/>
            <person name="Johnson P.J."/>
        </authorList>
    </citation>
    <scope>NUCLEOTIDE SEQUENCE [LARGE SCALE GENOMIC DNA]</scope>
    <source>
        <strain evidence="14">G3</strain>
    </source>
</reference>
<name>A2DHS1_TRIV3</name>
<dbReference type="PIRSF" id="PIRSF005727">
    <property type="entry name" value="Coatomer_beta_subunit"/>
    <property type="match status" value="1"/>
</dbReference>
<comment type="subcellular location">
    <subcellularLocation>
        <location evidence="10">Cytoplasm</location>
    </subcellularLocation>
    <subcellularLocation>
        <location evidence="1 10">Golgi apparatus membrane</location>
        <topology evidence="1 10">Peripheral membrane protein</topology>
        <orientation evidence="1 10">Cytoplasmic side</orientation>
    </subcellularLocation>
    <subcellularLocation>
        <location evidence="10">Cytoplasmic vesicle</location>
        <location evidence="10">COPI-coated vesicle membrane</location>
        <topology evidence="10">Peripheral membrane protein</topology>
        <orientation evidence="10">Cytoplasmic side</orientation>
    </subcellularLocation>
</comment>
<organism evidence="14 15">
    <name type="scientific">Trichomonas vaginalis (strain ATCC PRA-98 / G3)</name>
    <dbReference type="NCBI Taxonomy" id="412133"/>
    <lineage>
        <taxon>Eukaryota</taxon>
        <taxon>Metamonada</taxon>
        <taxon>Parabasalia</taxon>
        <taxon>Trichomonadida</taxon>
        <taxon>Trichomonadidae</taxon>
        <taxon>Trichomonas</taxon>
    </lineage>
</organism>
<keyword evidence="7 10" id="KW-0333">Golgi apparatus</keyword>
<keyword evidence="4" id="KW-0677">Repeat</keyword>
<dbReference type="InterPro" id="IPR002553">
    <property type="entry name" value="Clathrin/coatomer_adapt-like_N"/>
</dbReference>
<dbReference type="FunCoup" id="A2DHS1">
    <property type="interactions" value="897"/>
</dbReference>
<keyword evidence="8 10" id="KW-0472">Membrane</keyword>
<evidence type="ECO:0000259" key="12">
    <source>
        <dbReference type="Pfam" id="PF07718"/>
    </source>
</evidence>
<dbReference type="SMR" id="A2DHS1"/>
<dbReference type="Pfam" id="PF14806">
    <property type="entry name" value="Coatomer_b_Cpla"/>
    <property type="match status" value="1"/>
</dbReference>
<evidence type="ECO:0000256" key="9">
    <source>
        <dbReference type="ARBA" id="ARBA00023329"/>
    </source>
</evidence>
<keyword evidence="6 10" id="KW-0653">Protein transport</keyword>
<dbReference type="GO" id="GO:0000139">
    <property type="term" value="C:Golgi membrane"/>
    <property type="evidence" value="ECO:0007669"/>
    <property type="project" value="UniProtKB-SubCell"/>
</dbReference>
<dbReference type="STRING" id="5722.A2DHS1"/>
<comment type="function">
    <text evidence="10">The coatomer is a cytosolic protein complex that binds to dilysine motifs and reversibly associates with Golgi non-clathrin-coated vesicles, which further mediate biosynthetic protein transport from the ER, via the Golgi up to the trans Golgi network. Coatomer complex is required for budding from Golgi membranes, and is essential for the retrograde Golgi-to-ER transport of dilysine-tagged proteins.</text>
</comment>
<keyword evidence="3 10" id="KW-0963">Cytoplasm</keyword>
<evidence type="ECO:0000259" key="13">
    <source>
        <dbReference type="Pfam" id="PF14806"/>
    </source>
</evidence>
<dbReference type="GO" id="GO:0006891">
    <property type="term" value="P:intra-Golgi vesicle-mediated transport"/>
    <property type="evidence" value="ECO:0000318"/>
    <property type="project" value="GO_Central"/>
</dbReference>
<feature type="domain" description="Coatomer beta subunit appendage platform" evidence="13">
    <location>
        <begin position="770"/>
        <end position="889"/>
    </location>
</feature>
<dbReference type="OrthoDB" id="10261439at2759"/>
<sequence>MEDVSPFLCPPEENKNPKWDEIEGGLTISAKTEVQISSLRKLIQYSVSGEKIPEAALMGVITNLSASKNHDVKKLLYLFYEICETRDRKGNLKPEFRLICDGIRKDLTHPNEYIRAAALRFMSRFHEKELINTLVPFVTKSLDHHNAYVRRHAVVAIGRIHQRWPEIAPDAQEDIAELLKTEKDPACMRVSFLVLCDISRDLAATFLNEILDESVLHLSQPMQLTAVTLIKSLCNDSRKGAYLPALIELLDSPSTAVKIEAAITLLNLSTSATASQTSFSVLCQIMQTIPNSTLQLSLAEQIERLIPAHPSIAQLMVGELIVAMKSKGIRATVLNMIKKLTNATNVKTIVQGLINHYKTQELLRQKENEAKDAYEFMALILTTLRSISSTYPATLSMIYDAVKTTLIENNLAISYESLMLVRDYMFANPDQADRVCIQIENILPFVQSPRILRGLSYLISLSTTRPESAEAIIGAYFAREKAALDPETEQSAPQTSTMIGSDGTYVTVEQSAAPSKSGSKHLIWFEKGINIFVGASLAMVLARICIRFPDQAPIEKCLGFIESILLRKNAVTQEKHLLLAHAAIFHRNDPEYKIALLDNVKHAFADIIDNDKKEFEDKSPKANQKIFTSPDQRLSFSSLLGRKFDQAGPAAANAKNASLKIQEETQEEKSKKSLVVLSGTCDPIFSECTMKPGKFDILLEINLLNQTLSNLLNVKVELYCSGKLELVDKPSTITLPAQQSDQIICSIKATSAEAGRIYGNILYDIENVEERQLIPLSPITITPDNYMIPLKVDSIKYREKWEMFEWEKKITISSTLSIKEIITRYQEKGKMHLMNEFDDNASWATVNLCATSMFDEDVLLNISLEKTDNGTTEGYMRLRCASQPMAIAFSRLLMSINLNQ</sequence>
<dbReference type="InterPro" id="IPR011710">
    <property type="entry name" value="Coatomer_bsu_C"/>
</dbReference>
<dbReference type="InterPro" id="IPR011989">
    <property type="entry name" value="ARM-like"/>
</dbReference>
<dbReference type="RefSeq" id="XP_001581105.1">
    <property type="nucleotide sequence ID" value="XM_001581055.1"/>
</dbReference>
<accession>A2DHS1</accession>
<dbReference type="GO" id="GO:0006886">
    <property type="term" value="P:intracellular protein transport"/>
    <property type="evidence" value="ECO:0007669"/>
    <property type="project" value="InterPro"/>
</dbReference>
<dbReference type="InterPro" id="IPR016460">
    <property type="entry name" value="COPB1"/>
</dbReference>
<evidence type="ECO:0000256" key="5">
    <source>
        <dbReference type="ARBA" id="ARBA00022892"/>
    </source>
</evidence>
<gene>
    <name evidence="14" type="ORF">TVAG_366270</name>
</gene>
<dbReference type="Pfam" id="PF01602">
    <property type="entry name" value="Adaptin_N"/>
    <property type="match status" value="1"/>
</dbReference>
<evidence type="ECO:0000313" key="14">
    <source>
        <dbReference type="EMBL" id="EAY20119.1"/>
    </source>
</evidence>
<evidence type="ECO:0000256" key="7">
    <source>
        <dbReference type="ARBA" id="ARBA00023034"/>
    </source>
</evidence>
<evidence type="ECO:0000259" key="11">
    <source>
        <dbReference type="Pfam" id="PF01602"/>
    </source>
</evidence>
<keyword evidence="9 10" id="KW-0968">Cytoplasmic vesicle</keyword>